<reference evidence="2" key="1">
    <citation type="journal article" date="2023" name="Mol. Phylogenet. Evol.">
        <title>Genome-scale phylogeny and comparative genomics of the fungal order Sordariales.</title>
        <authorList>
            <person name="Hensen N."/>
            <person name="Bonometti L."/>
            <person name="Westerberg I."/>
            <person name="Brannstrom I.O."/>
            <person name="Guillou S."/>
            <person name="Cros-Aarteil S."/>
            <person name="Calhoun S."/>
            <person name="Haridas S."/>
            <person name="Kuo A."/>
            <person name="Mondo S."/>
            <person name="Pangilinan J."/>
            <person name="Riley R."/>
            <person name="LaButti K."/>
            <person name="Andreopoulos B."/>
            <person name="Lipzen A."/>
            <person name="Chen C."/>
            <person name="Yan M."/>
            <person name="Daum C."/>
            <person name="Ng V."/>
            <person name="Clum A."/>
            <person name="Steindorff A."/>
            <person name="Ohm R.A."/>
            <person name="Martin F."/>
            <person name="Silar P."/>
            <person name="Natvig D.O."/>
            <person name="Lalanne C."/>
            <person name="Gautier V."/>
            <person name="Ament-Velasquez S.L."/>
            <person name="Kruys A."/>
            <person name="Hutchinson M.I."/>
            <person name="Powell A.J."/>
            <person name="Barry K."/>
            <person name="Miller A.N."/>
            <person name="Grigoriev I.V."/>
            <person name="Debuchy R."/>
            <person name="Gladieux P."/>
            <person name="Hiltunen Thoren M."/>
            <person name="Johannesson H."/>
        </authorList>
    </citation>
    <scope>NUCLEOTIDE SEQUENCE</scope>
    <source>
        <strain evidence="2">CBS 892.96</strain>
    </source>
</reference>
<evidence type="ECO:0000256" key="1">
    <source>
        <dbReference type="SAM" id="MobiDB-lite"/>
    </source>
</evidence>
<dbReference type="Gene3D" id="2.60.120.260">
    <property type="entry name" value="Galactose-binding domain-like"/>
    <property type="match status" value="1"/>
</dbReference>
<reference evidence="2" key="2">
    <citation type="submission" date="2023-05" db="EMBL/GenBank/DDBJ databases">
        <authorList>
            <consortium name="Lawrence Berkeley National Laboratory"/>
            <person name="Steindorff A."/>
            <person name="Hensen N."/>
            <person name="Bonometti L."/>
            <person name="Westerberg I."/>
            <person name="Brannstrom I.O."/>
            <person name="Guillou S."/>
            <person name="Cros-Aarteil S."/>
            <person name="Calhoun S."/>
            <person name="Haridas S."/>
            <person name="Kuo A."/>
            <person name="Mondo S."/>
            <person name="Pangilinan J."/>
            <person name="Riley R."/>
            <person name="Labutti K."/>
            <person name="Andreopoulos B."/>
            <person name="Lipzen A."/>
            <person name="Chen C."/>
            <person name="Yanf M."/>
            <person name="Daum C."/>
            <person name="Ng V."/>
            <person name="Clum A."/>
            <person name="Ohm R."/>
            <person name="Martin F."/>
            <person name="Silar P."/>
            <person name="Natvig D."/>
            <person name="Lalanne C."/>
            <person name="Gautier V."/>
            <person name="Ament-Velasquez S.L."/>
            <person name="Kruys A."/>
            <person name="Hutchinson M.I."/>
            <person name="Powell A.J."/>
            <person name="Barry K."/>
            <person name="Miller A.N."/>
            <person name="Grigoriev I.V."/>
            <person name="Debuchy R."/>
            <person name="Gladieux P."/>
            <person name="Thoren M.H."/>
            <person name="Johannesson H."/>
        </authorList>
    </citation>
    <scope>NUCLEOTIDE SEQUENCE</scope>
    <source>
        <strain evidence="2">CBS 892.96</strain>
    </source>
</reference>
<proteinExistence type="predicted"/>
<dbReference type="AlphaFoldDB" id="A0AAN6VXX5"/>
<sequence>LSIAPVEATSACSCIGITTVTTSTVTSFVSTTESATFIEPTETKTSSESSIETETSVPTDITTSDETTTPTSTACPAATTILSTITQVEVQTAIHTTSQDVATVTKTQIVTLPPVMETVVASTITGVVTEIPTHVQTDTHIQTYTHFHTESYFHTDTQLHTETHIRTLTETKIETRTQTQTEVETQTQTQVRRFAPKLRSLRSQSVTAMASVSACPTGAAVMHLKNGNFEGYYLRGWEAIAATDSGGDPSVRTTTNHATPQGRHFLHLYTSFNASPRGSNSLPYVQNITCVAGVWYRLYYDNKLSTNNNGGNGWAVKVDDTTMYSGNGASFDWNQRSNTFTCHANPTYNMLKLEVSSTVYNAAANISFDNFVIVPVTAET</sequence>
<dbReference type="EMBL" id="MU866600">
    <property type="protein sequence ID" value="KAK4171253.1"/>
    <property type="molecule type" value="Genomic_DNA"/>
</dbReference>
<dbReference type="Proteomes" id="UP001302321">
    <property type="component" value="Unassembled WGS sequence"/>
</dbReference>
<organism evidence="2 3">
    <name type="scientific">Triangularia setosa</name>
    <dbReference type="NCBI Taxonomy" id="2587417"/>
    <lineage>
        <taxon>Eukaryota</taxon>
        <taxon>Fungi</taxon>
        <taxon>Dikarya</taxon>
        <taxon>Ascomycota</taxon>
        <taxon>Pezizomycotina</taxon>
        <taxon>Sordariomycetes</taxon>
        <taxon>Sordariomycetidae</taxon>
        <taxon>Sordariales</taxon>
        <taxon>Podosporaceae</taxon>
        <taxon>Triangularia</taxon>
    </lineage>
</organism>
<feature type="compositionally biased region" description="Low complexity" evidence="1">
    <location>
        <begin position="39"/>
        <end position="73"/>
    </location>
</feature>
<accession>A0AAN6VXX5</accession>
<keyword evidence="3" id="KW-1185">Reference proteome</keyword>
<evidence type="ECO:0000313" key="3">
    <source>
        <dbReference type="Proteomes" id="UP001302321"/>
    </source>
</evidence>
<comment type="caution">
    <text evidence="2">The sequence shown here is derived from an EMBL/GenBank/DDBJ whole genome shotgun (WGS) entry which is preliminary data.</text>
</comment>
<feature type="non-terminal residue" evidence="2">
    <location>
        <position position="1"/>
    </location>
</feature>
<evidence type="ECO:0000313" key="2">
    <source>
        <dbReference type="EMBL" id="KAK4171253.1"/>
    </source>
</evidence>
<protein>
    <submittedName>
        <fullName evidence="2">Uncharacterized protein</fullName>
    </submittedName>
</protein>
<feature type="region of interest" description="Disordered" evidence="1">
    <location>
        <begin position="38"/>
        <end position="73"/>
    </location>
</feature>
<gene>
    <name evidence="2" type="ORF">QBC36DRAFT_367404</name>
</gene>
<name>A0AAN6VXX5_9PEZI</name>